<organism evidence="2 3">
    <name type="scientific">Leeuwenhoekiella palythoae</name>
    <dbReference type="NCBI Taxonomy" id="573501"/>
    <lineage>
        <taxon>Bacteria</taxon>
        <taxon>Pseudomonadati</taxon>
        <taxon>Bacteroidota</taxon>
        <taxon>Flavobacteriia</taxon>
        <taxon>Flavobacteriales</taxon>
        <taxon>Flavobacteriaceae</taxon>
        <taxon>Leeuwenhoekiella</taxon>
    </lineage>
</organism>
<evidence type="ECO:0000313" key="4">
    <source>
        <dbReference type="Proteomes" id="UP000290037"/>
    </source>
</evidence>
<sequence length="110" mass="11968">MLLLLGAGEFSFGVTPADTFAPVVPGEHRASVQEGNDKAVAVEQLLLTAPEVSLHQQKDHSFNGSDFWAGLASESTALLTTLNLQYLTLCERITPSLSRLDLIFPFHLFP</sequence>
<evidence type="ECO:0000313" key="3">
    <source>
        <dbReference type="Proteomes" id="UP000184240"/>
    </source>
</evidence>
<dbReference type="EMBL" id="FQXT01000001">
    <property type="protein sequence ID" value="SHH53414.1"/>
    <property type="molecule type" value="Genomic_DNA"/>
</dbReference>
<reference evidence="3" key="2">
    <citation type="submission" date="2016-11" db="EMBL/GenBank/DDBJ databases">
        <authorList>
            <person name="Varghese N."/>
            <person name="Submissions S."/>
        </authorList>
    </citation>
    <scope>NUCLEOTIDE SEQUENCE [LARGE SCALE GENOMIC DNA]</scope>
    <source>
        <strain evidence="3">DSM 19859</strain>
    </source>
</reference>
<dbReference type="Proteomes" id="UP000184240">
    <property type="component" value="Unassembled WGS sequence"/>
</dbReference>
<dbReference type="AlphaFoldDB" id="A0A1M5TRR0"/>
<dbReference type="Proteomes" id="UP000290037">
    <property type="component" value="Unassembled WGS sequence"/>
</dbReference>
<gene>
    <name evidence="1" type="ORF">DSM01_2039</name>
    <name evidence="2" type="ORF">SAMN04487999_0436</name>
</gene>
<name>A0A1M5TRR0_9FLAO</name>
<protein>
    <submittedName>
        <fullName evidence="2">Uncharacterized protein</fullName>
    </submittedName>
</protein>
<proteinExistence type="predicted"/>
<reference evidence="2" key="1">
    <citation type="submission" date="2016-11" db="EMBL/GenBank/DDBJ databases">
        <authorList>
            <person name="Jaros S."/>
            <person name="Januszkiewicz K."/>
            <person name="Wedrychowicz H."/>
        </authorList>
    </citation>
    <scope>NUCLEOTIDE SEQUENCE [LARGE SCALE GENOMIC DNA]</scope>
    <source>
        <strain evidence="2">DSM 19859</strain>
    </source>
</reference>
<keyword evidence="4" id="KW-1185">Reference proteome</keyword>
<reference evidence="1 4" key="3">
    <citation type="submission" date="2018-07" db="EMBL/GenBank/DDBJ databases">
        <title>Leeuwenhoekiella genomics.</title>
        <authorList>
            <person name="Tahon G."/>
            <person name="Willems A."/>
        </authorList>
    </citation>
    <scope>NUCLEOTIDE SEQUENCE [LARGE SCALE GENOMIC DNA]</scope>
    <source>
        <strain evidence="1 4">LMG 24856</strain>
    </source>
</reference>
<evidence type="ECO:0000313" key="1">
    <source>
        <dbReference type="EMBL" id="RXG28578.1"/>
    </source>
</evidence>
<dbReference type="STRING" id="573501.SAMN04487999_0436"/>
<evidence type="ECO:0000313" key="2">
    <source>
        <dbReference type="EMBL" id="SHH53414.1"/>
    </source>
</evidence>
<accession>A0A1M5TRR0</accession>
<dbReference type="EMBL" id="QOVN01000004">
    <property type="protein sequence ID" value="RXG28578.1"/>
    <property type="molecule type" value="Genomic_DNA"/>
</dbReference>